<sequence>MLSRGEDDSAVTPSGPPQSLSEEDSFKKCSTVSDVRTRLEDLLRLLLNRLSSDGRSAHTLRLTIRQFTPTNKYFSRESRQCPIPGSVAQIMSSGKRRRRSGHGRCHSCVVIKGVVQPQ</sequence>
<proteinExistence type="predicted"/>
<dbReference type="Proteomes" id="UP000824782">
    <property type="component" value="Unassembled WGS sequence"/>
</dbReference>
<name>A0AAV6YMF6_ENGPU</name>
<organism evidence="3 4">
    <name type="scientific">Engystomops pustulosus</name>
    <name type="common">Tungara frog</name>
    <name type="synonym">Physalaemus pustulosus</name>
    <dbReference type="NCBI Taxonomy" id="76066"/>
    <lineage>
        <taxon>Eukaryota</taxon>
        <taxon>Metazoa</taxon>
        <taxon>Chordata</taxon>
        <taxon>Craniata</taxon>
        <taxon>Vertebrata</taxon>
        <taxon>Euteleostomi</taxon>
        <taxon>Amphibia</taxon>
        <taxon>Batrachia</taxon>
        <taxon>Anura</taxon>
        <taxon>Neobatrachia</taxon>
        <taxon>Hyloidea</taxon>
        <taxon>Leptodactylidae</taxon>
        <taxon>Leiuperinae</taxon>
        <taxon>Engystomops</taxon>
    </lineage>
</organism>
<evidence type="ECO:0000256" key="1">
    <source>
        <dbReference type="SAM" id="MobiDB-lite"/>
    </source>
</evidence>
<dbReference type="GO" id="GO:0006281">
    <property type="term" value="P:DNA repair"/>
    <property type="evidence" value="ECO:0007669"/>
    <property type="project" value="InterPro"/>
</dbReference>
<dbReference type="AlphaFoldDB" id="A0AAV6YMF6"/>
<feature type="domain" description="DNA polymerase Y-family little finger" evidence="2">
    <location>
        <begin position="17"/>
        <end position="86"/>
    </location>
</feature>
<feature type="region of interest" description="Disordered" evidence="1">
    <location>
        <begin position="1"/>
        <end position="27"/>
    </location>
</feature>
<accession>A0AAV6YMF6</accession>
<keyword evidence="4" id="KW-1185">Reference proteome</keyword>
<evidence type="ECO:0000259" key="2">
    <source>
        <dbReference type="Pfam" id="PF11799"/>
    </source>
</evidence>
<dbReference type="EMBL" id="WNYA01021511">
    <property type="protein sequence ID" value="KAG8538407.1"/>
    <property type="molecule type" value="Genomic_DNA"/>
</dbReference>
<reference evidence="3" key="1">
    <citation type="thesis" date="2020" institute="ProQuest LLC" country="789 East Eisenhower Parkway, Ann Arbor, MI, USA">
        <title>Comparative Genomics and Chromosome Evolution.</title>
        <authorList>
            <person name="Mudd A.B."/>
        </authorList>
    </citation>
    <scope>NUCLEOTIDE SEQUENCE</scope>
    <source>
        <strain evidence="3">237g6f4</strain>
        <tissue evidence="3">Blood</tissue>
    </source>
</reference>
<dbReference type="InterPro" id="IPR036775">
    <property type="entry name" value="DNA_pol_Y-fam_lit_finger_sf"/>
</dbReference>
<dbReference type="PANTHER" id="PTHR46404">
    <property type="entry name" value="DNA POLYMERASE IOTA"/>
    <property type="match status" value="1"/>
</dbReference>
<evidence type="ECO:0000313" key="3">
    <source>
        <dbReference type="EMBL" id="KAG8538407.1"/>
    </source>
</evidence>
<dbReference type="Pfam" id="PF11799">
    <property type="entry name" value="IMS_C"/>
    <property type="match status" value="1"/>
</dbReference>
<dbReference type="GO" id="GO:0003887">
    <property type="term" value="F:DNA-directed DNA polymerase activity"/>
    <property type="evidence" value="ECO:0007669"/>
    <property type="project" value="TreeGrafter"/>
</dbReference>
<dbReference type="InterPro" id="IPR017961">
    <property type="entry name" value="DNA_pol_Y-fam_little_finger"/>
</dbReference>
<comment type="caution">
    <text evidence="3">The sequence shown here is derived from an EMBL/GenBank/DDBJ whole genome shotgun (WGS) entry which is preliminary data.</text>
</comment>
<evidence type="ECO:0000313" key="4">
    <source>
        <dbReference type="Proteomes" id="UP000824782"/>
    </source>
</evidence>
<dbReference type="SUPFAM" id="SSF100879">
    <property type="entry name" value="Lesion bypass DNA polymerase (Y-family), little finger domain"/>
    <property type="match status" value="1"/>
</dbReference>
<dbReference type="PANTHER" id="PTHR46404:SF1">
    <property type="entry name" value="DNA POLYMERASE IOTA"/>
    <property type="match status" value="1"/>
</dbReference>
<dbReference type="GO" id="GO:0003684">
    <property type="term" value="F:damaged DNA binding"/>
    <property type="evidence" value="ECO:0007669"/>
    <property type="project" value="InterPro"/>
</dbReference>
<dbReference type="FunFam" id="3.30.1490.100:FF:000003">
    <property type="entry name" value="Polymerase (DNA directed) iota"/>
    <property type="match status" value="1"/>
</dbReference>
<dbReference type="Gene3D" id="3.30.1490.100">
    <property type="entry name" value="DNA polymerase, Y-family, little finger domain"/>
    <property type="match status" value="1"/>
</dbReference>
<gene>
    <name evidence="3" type="ORF">GDO81_022709</name>
</gene>
<protein>
    <recommendedName>
        <fullName evidence="2">DNA polymerase Y-family little finger domain-containing protein</fullName>
    </recommendedName>
</protein>
<dbReference type="GO" id="GO:0019985">
    <property type="term" value="P:translesion synthesis"/>
    <property type="evidence" value="ECO:0007669"/>
    <property type="project" value="TreeGrafter"/>
</dbReference>